<name>A0A2V0R974_9ZZZZ</name>
<evidence type="ECO:0000313" key="1">
    <source>
        <dbReference type="EMBL" id="GBH21843.1"/>
    </source>
</evidence>
<reference evidence="1" key="1">
    <citation type="submission" date="2017-04" db="EMBL/GenBank/DDBJ databases">
        <title>Unveiling RNA virosphere associated with marine microorganisms.</title>
        <authorList>
            <person name="Urayama S."/>
            <person name="Takaki Y."/>
            <person name="Nishi S."/>
            <person name="Yoshida Y."/>
            <person name="Deguchi S."/>
            <person name="Takai K."/>
            <person name="Nunoura T."/>
        </authorList>
    </citation>
    <scope>NUCLEOTIDE SEQUENCE</scope>
</reference>
<accession>A0A2V0R974</accession>
<comment type="caution">
    <text evidence="1">The sequence shown here is derived from an EMBL/GenBank/DDBJ whole genome shotgun (WGS) entry which is preliminary data.</text>
</comment>
<protein>
    <submittedName>
        <fullName evidence="1">Uncharacterized protein</fullName>
    </submittedName>
</protein>
<dbReference type="AlphaFoldDB" id="A0A2V0R974"/>
<dbReference type="EMBL" id="BDQA01000380">
    <property type="protein sequence ID" value="GBH21843.1"/>
    <property type="molecule type" value="Genomic_RNA"/>
</dbReference>
<proteinExistence type="predicted"/>
<sequence>MAAHDSTPGKDVSAVFVKFSAGRRMPPPVEVSAEESVWLRANANPGGDPTVYFLKAMTDSLKGCTLVYKLARAIRDPHLHQMVRQGMIGPQALVDVRRFLLARGYAYNFEGLDKYLRASPDHLHVLLSVLWLAQPIIVKSRMPLDTIRPMALPPRSARVPGMYGLERCYSAILANVEFGVERVRGESTVHYYFGGRVVEPSGHLLGAMADHPAWWPLRVGRFLSNHMGSRGDFVWHHRVDFLVSIIQGLAYAKRHGLRARPRIWFLALRTLKFLMPRPQRTIATELWSIRQIKARILRYGLYSRDHGVGFEFLPWILYSISGAGKTFHVDHSSQQGLVDADTLIYYIWAMLTKKFGEFWKGRPADRTASRAIINDALRTAMTEEFLRRWGTDDPVRAFYTVVHGDNLTFPDEEDRSLVFMPTFEDVSAYREAKKLIPGNNQPKEISPEEYDADKAKLSRVAGPRGFFPSLAIPEEMMPDPLSLYLNLRYSDGNHTNYFRSRQ</sequence>
<organism evidence="1">
    <name type="scientific">viral metagenome</name>
    <dbReference type="NCBI Taxonomy" id="1070528"/>
    <lineage>
        <taxon>unclassified sequences</taxon>
        <taxon>metagenomes</taxon>
        <taxon>organismal metagenomes</taxon>
    </lineage>
</organism>